<dbReference type="PROSITE" id="PS51421">
    <property type="entry name" value="RAS"/>
    <property type="match status" value="1"/>
</dbReference>
<dbReference type="CDD" id="cd01860">
    <property type="entry name" value="Rab5_related"/>
    <property type="match status" value="1"/>
</dbReference>
<dbReference type="InterPro" id="IPR027417">
    <property type="entry name" value="P-loop_NTPase"/>
</dbReference>
<name>A0ABM4E4J4_9AVES</name>
<comment type="similarity">
    <text evidence="1">Belongs to the small GTPase superfamily. Rab family.</text>
</comment>
<evidence type="ECO:0000256" key="4">
    <source>
        <dbReference type="SAM" id="MobiDB-lite"/>
    </source>
</evidence>
<dbReference type="InterPro" id="IPR001806">
    <property type="entry name" value="Small_GTPase"/>
</dbReference>
<dbReference type="GeneID" id="106483486"/>
<dbReference type="Pfam" id="PF00071">
    <property type="entry name" value="Ras"/>
    <property type="match status" value="1"/>
</dbReference>
<dbReference type="SMART" id="SM00175">
    <property type="entry name" value="RAB"/>
    <property type="match status" value="1"/>
</dbReference>
<protein>
    <submittedName>
        <fullName evidence="6">Ras-related protein Rab-5A isoform X2</fullName>
    </submittedName>
</protein>
<dbReference type="Gene3D" id="3.40.50.300">
    <property type="entry name" value="P-loop containing nucleotide triphosphate hydrolases"/>
    <property type="match status" value="2"/>
</dbReference>
<dbReference type="SMART" id="SM00173">
    <property type="entry name" value="RAS"/>
    <property type="match status" value="1"/>
</dbReference>
<evidence type="ECO:0000256" key="2">
    <source>
        <dbReference type="ARBA" id="ARBA00022741"/>
    </source>
</evidence>
<dbReference type="PANTHER" id="PTHR47978">
    <property type="match status" value="1"/>
</dbReference>
<feature type="region of interest" description="Disordered" evidence="4">
    <location>
        <begin position="144"/>
        <end position="174"/>
    </location>
</feature>
<organism evidence="5 6">
    <name type="scientific">Apteryx mantelli</name>
    <name type="common">North Island brown kiwi</name>
    <dbReference type="NCBI Taxonomy" id="2696672"/>
    <lineage>
        <taxon>Eukaryota</taxon>
        <taxon>Metazoa</taxon>
        <taxon>Chordata</taxon>
        <taxon>Craniata</taxon>
        <taxon>Vertebrata</taxon>
        <taxon>Euteleostomi</taxon>
        <taxon>Archelosauria</taxon>
        <taxon>Archosauria</taxon>
        <taxon>Dinosauria</taxon>
        <taxon>Saurischia</taxon>
        <taxon>Theropoda</taxon>
        <taxon>Coelurosauria</taxon>
        <taxon>Aves</taxon>
        <taxon>Palaeognathae</taxon>
        <taxon>Apterygiformes</taxon>
        <taxon>Apterygidae</taxon>
        <taxon>Apteryx</taxon>
    </lineage>
</organism>
<gene>
    <name evidence="6" type="primary">RAB5A</name>
</gene>
<sequence length="174" mass="19014">MANRGATRPNGPNAGNKICQFKLVLLGESAVGKSSLVLRFVKGQFHEFQESTIGAAFLTQTVCLDDTTVKFEIWDTAGQERYHSLAPMYYRGAQAAIVVYDITNEEAQAYADDNSLLFMETSAKTSMNVNEIFMAIAKKLPKNEPQNAGANSARGRGVDLTEPTQPPKSQCCNN</sequence>
<dbReference type="InterPro" id="IPR005225">
    <property type="entry name" value="Small_GTP-bd"/>
</dbReference>
<keyword evidence="2" id="KW-0547">Nucleotide-binding</keyword>
<dbReference type="RefSeq" id="XP_067147620.1">
    <property type="nucleotide sequence ID" value="XM_067291519.1"/>
</dbReference>
<evidence type="ECO:0000256" key="3">
    <source>
        <dbReference type="ARBA" id="ARBA00023134"/>
    </source>
</evidence>
<proteinExistence type="inferred from homology"/>
<keyword evidence="5" id="KW-1185">Reference proteome</keyword>
<dbReference type="Proteomes" id="UP001652627">
    <property type="component" value="Chromosome 2"/>
</dbReference>
<evidence type="ECO:0000256" key="1">
    <source>
        <dbReference type="ARBA" id="ARBA00006270"/>
    </source>
</evidence>
<dbReference type="PROSITE" id="PS51419">
    <property type="entry name" value="RAB"/>
    <property type="match status" value="1"/>
</dbReference>
<dbReference type="SMART" id="SM00174">
    <property type="entry name" value="RHO"/>
    <property type="match status" value="1"/>
</dbReference>
<dbReference type="NCBIfam" id="TIGR00231">
    <property type="entry name" value="small_GTP"/>
    <property type="match status" value="1"/>
</dbReference>
<accession>A0ABM4E4J4</accession>
<dbReference type="PRINTS" id="PR00449">
    <property type="entry name" value="RASTRNSFRMNG"/>
</dbReference>
<dbReference type="SUPFAM" id="SSF52540">
    <property type="entry name" value="P-loop containing nucleoside triphosphate hydrolases"/>
    <property type="match status" value="1"/>
</dbReference>
<keyword evidence="3" id="KW-0342">GTP-binding</keyword>
<reference evidence="6" key="2">
    <citation type="submission" date="2025-08" db="UniProtKB">
        <authorList>
            <consortium name="RefSeq"/>
        </authorList>
    </citation>
    <scope>IDENTIFICATION</scope>
    <source>
        <tissue evidence="6">Blood</tissue>
    </source>
</reference>
<reference evidence="5" key="1">
    <citation type="submission" date="2025-05" db="UniProtKB">
        <authorList>
            <consortium name="RefSeq"/>
        </authorList>
    </citation>
    <scope>NUCLEOTIDE SEQUENCE [LARGE SCALE GENOMIC DNA]</scope>
</reference>
<evidence type="ECO:0000313" key="6">
    <source>
        <dbReference type="RefSeq" id="XP_067147620.1"/>
    </source>
</evidence>
<evidence type="ECO:0000313" key="5">
    <source>
        <dbReference type="Proteomes" id="UP001652627"/>
    </source>
</evidence>